<keyword evidence="12" id="KW-1185">Reference proteome</keyword>
<evidence type="ECO:0000256" key="4">
    <source>
        <dbReference type="ARBA" id="ARBA00008905"/>
    </source>
</evidence>
<evidence type="ECO:0000256" key="2">
    <source>
        <dbReference type="ARBA" id="ARBA00004115"/>
    </source>
</evidence>
<evidence type="ECO:0000256" key="10">
    <source>
        <dbReference type="RuleBase" id="RU361143"/>
    </source>
</evidence>
<dbReference type="InterPro" id="IPR007676">
    <property type="entry name" value="Ribophorin_I"/>
</dbReference>
<keyword evidence="6" id="KW-0732">Signal</keyword>
<comment type="pathway">
    <text evidence="3 10">Protein modification; protein glycosylation.</text>
</comment>
<evidence type="ECO:0000256" key="7">
    <source>
        <dbReference type="ARBA" id="ARBA00022824"/>
    </source>
</evidence>
<dbReference type="GO" id="GO:0008250">
    <property type="term" value="C:oligosaccharyltransferase complex"/>
    <property type="evidence" value="ECO:0007669"/>
    <property type="project" value="UniProtKB-UniRule"/>
</dbReference>
<dbReference type="PANTHER" id="PTHR21049">
    <property type="entry name" value="RIBOPHORIN I"/>
    <property type="match status" value="1"/>
</dbReference>
<comment type="caution">
    <text evidence="11">The sequence shown here is derived from an EMBL/GenBank/DDBJ whole genome shotgun (WGS) entry which is preliminary data.</text>
</comment>
<evidence type="ECO:0000256" key="3">
    <source>
        <dbReference type="ARBA" id="ARBA00004922"/>
    </source>
</evidence>
<dbReference type="Proteomes" id="UP000383932">
    <property type="component" value="Unassembled WGS sequence"/>
</dbReference>
<gene>
    <name evidence="11" type="ORF">CTheo_272</name>
</gene>
<dbReference type="PANTHER" id="PTHR21049:SF0">
    <property type="entry name" value="DOLICHYL-DIPHOSPHOOLIGOSACCHARIDE--PROTEIN GLYCOSYLTRANSFERASE SUBUNIT 1"/>
    <property type="match status" value="1"/>
</dbReference>
<comment type="subunit">
    <text evidence="10">Component of the oligosaccharyltransferase (OST) complex.</text>
</comment>
<evidence type="ECO:0000256" key="8">
    <source>
        <dbReference type="ARBA" id="ARBA00022989"/>
    </source>
</evidence>
<comment type="similarity">
    <text evidence="4 10">Belongs to the OST1 family.</text>
</comment>
<evidence type="ECO:0000313" key="12">
    <source>
        <dbReference type="Proteomes" id="UP000383932"/>
    </source>
</evidence>
<keyword evidence="11" id="KW-0808">Transferase</keyword>
<dbReference type="EMBL" id="SSOP01000002">
    <property type="protein sequence ID" value="KAB5596287.1"/>
    <property type="molecule type" value="Genomic_DNA"/>
</dbReference>
<dbReference type="OrthoDB" id="310030at2759"/>
<evidence type="ECO:0000256" key="5">
    <source>
        <dbReference type="ARBA" id="ARBA00022692"/>
    </source>
</evidence>
<comment type="function">
    <text evidence="1 10">Subunit of the oligosaccharyl transferase (OST) complex that catalyzes the initial transfer of a defined glycan (Glc(3)Man(9)GlcNAc(2) in eukaryotes) from the lipid carrier dolichol-pyrophosphate to an asparagine residue within an Asn-X-Ser/Thr consensus motif in nascent polypeptide chains, the first step in protein N-glycosylation. N-glycosylation occurs cotranslationally and the complex associates with the Sec61 complex at the channel-forming translocon complex that mediates protein translocation across the endoplasmic reticulum (ER). All subunits are required for a maximal enzyme activity.</text>
</comment>
<comment type="subcellular location">
    <subcellularLocation>
        <location evidence="2 10">Endoplasmic reticulum membrane</location>
        <topology evidence="2 10">Single-pass type I membrane protein</topology>
    </subcellularLocation>
</comment>
<protein>
    <recommendedName>
        <fullName evidence="10">Dolichyl-diphosphooligosaccharide--protein glycosyltransferase subunit 1</fullName>
    </recommendedName>
</protein>
<keyword evidence="5 10" id="KW-0812">Transmembrane</keyword>
<dbReference type="GO" id="GO:0018279">
    <property type="term" value="P:protein N-linked glycosylation via asparagine"/>
    <property type="evidence" value="ECO:0007669"/>
    <property type="project" value="TreeGrafter"/>
</dbReference>
<reference evidence="11 12" key="1">
    <citation type="journal article" date="2019" name="Fungal Biol. Biotechnol.">
        <title>Draft genome sequence of fastidious pathogen Ceratobasidium theobromae, which causes vascular-streak dieback in Theobroma cacao.</title>
        <authorList>
            <person name="Ali S.S."/>
            <person name="Asman A."/>
            <person name="Shao J."/>
            <person name="Firmansyah A.P."/>
            <person name="Susilo A.W."/>
            <person name="Rosmana A."/>
            <person name="McMahon P."/>
            <person name="Junaid M."/>
            <person name="Guest D."/>
            <person name="Kheng T.Y."/>
            <person name="Meinhardt L.W."/>
            <person name="Bailey B.A."/>
        </authorList>
    </citation>
    <scope>NUCLEOTIDE SEQUENCE [LARGE SCALE GENOMIC DNA]</scope>
    <source>
        <strain evidence="11 12">CT2</strain>
    </source>
</reference>
<keyword evidence="7 10" id="KW-0256">Endoplasmic reticulum</keyword>
<sequence>MVNSTCRWLRTKNDDVSYASAGLSTASFENTAVTRTIELGGSLTQVTTTYAVRALENNQEQYYIALSDDEERVTTWVDAKFKGQSTALELSRLGFNPRSHAFLYSITLPKALRSNQTANLVVSTIQSHASIPLPATAGQSEPQSLLYKTPLYVLSPYKSVVQRTKIRSSTPMIRSYTDTKDLSEYVEPGTTAAAKNGATIIYGPFHNVPESSNLKFQEGKQKTVSVHYDHDQPVLTVVSLQRSAEISHWGSNLNIHDELVLRNDGPRLKGHFSRLEHQSQVYFKRQAPHVMKELVLHLPAGARDPYFIDLVGNVSTSHFRSSPPASAALLTPSKSKSSILELRPRYPLLGGWGYTFTLGFDAPLEDAARYDASTGKYVVAIPYLTNIPGAAFEETQLKIILPEGARDVTVHPPFSPDKIENQHHVTYLDTTGRLAIVLSKKNVNEKYAGTVYVTYRLSLAAHFKKPIAVTTAALSLFTFALGARRFNLSLRK</sequence>
<accession>A0A5N5QZS9</accession>
<proteinExistence type="inferred from homology"/>
<evidence type="ECO:0000256" key="6">
    <source>
        <dbReference type="ARBA" id="ARBA00022729"/>
    </source>
</evidence>
<dbReference type="Pfam" id="PF04597">
    <property type="entry name" value="Ribophorin_I"/>
    <property type="match status" value="1"/>
</dbReference>
<evidence type="ECO:0000256" key="1">
    <source>
        <dbReference type="ARBA" id="ARBA00002791"/>
    </source>
</evidence>
<feature type="transmembrane region" description="Helical" evidence="10">
    <location>
        <begin position="466"/>
        <end position="483"/>
    </location>
</feature>
<keyword evidence="8 10" id="KW-1133">Transmembrane helix</keyword>
<evidence type="ECO:0000313" key="11">
    <source>
        <dbReference type="EMBL" id="KAB5596287.1"/>
    </source>
</evidence>
<organism evidence="11 12">
    <name type="scientific">Ceratobasidium theobromae</name>
    <dbReference type="NCBI Taxonomy" id="1582974"/>
    <lineage>
        <taxon>Eukaryota</taxon>
        <taxon>Fungi</taxon>
        <taxon>Dikarya</taxon>
        <taxon>Basidiomycota</taxon>
        <taxon>Agaricomycotina</taxon>
        <taxon>Agaricomycetes</taxon>
        <taxon>Cantharellales</taxon>
        <taxon>Ceratobasidiaceae</taxon>
        <taxon>Ceratobasidium</taxon>
    </lineage>
</organism>
<dbReference type="UniPathway" id="UPA00378"/>
<dbReference type="GO" id="GO:0016740">
    <property type="term" value="F:transferase activity"/>
    <property type="evidence" value="ECO:0007669"/>
    <property type="project" value="UniProtKB-KW"/>
</dbReference>
<dbReference type="AlphaFoldDB" id="A0A5N5QZS9"/>
<keyword evidence="9 10" id="KW-0472">Membrane</keyword>
<name>A0A5N5QZS9_9AGAM</name>
<evidence type="ECO:0000256" key="9">
    <source>
        <dbReference type="ARBA" id="ARBA00023136"/>
    </source>
</evidence>